<accession>A0A699H307</accession>
<feature type="region of interest" description="Disordered" evidence="2">
    <location>
        <begin position="443"/>
        <end position="482"/>
    </location>
</feature>
<evidence type="ECO:0000259" key="3">
    <source>
        <dbReference type="Pfam" id="PF13976"/>
    </source>
</evidence>
<dbReference type="EMBL" id="BKCJ010103503">
    <property type="protein sequence ID" value="GEX35497.1"/>
    <property type="molecule type" value="Genomic_DNA"/>
</dbReference>
<feature type="domain" description="GAG-pre-integrase" evidence="3">
    <location>
        <begin position="561"/>
        <end position="629"/>
    </location>
</feature>
<organism evidence="4">
    <name type="scientific">Tanacetum cinerariifolium</name>
    <name type="common">Dalmatian daisy</name>
    <name type="synonym">Chrysanthemum cinerariifolium</name>
    <dbReference type="NCBI Taxonomy" id="118510"/>
    <lineage>
        <taxon>Eukaryota</taxon>
        <taxon>Viridiplantae</taxon>
        <taxon>Streptophyta</taxon>
        <taxon>Embryophyta</taxon>
        <taxon>Tracheophyta</taxon>
        <taxon>Spermatophyta</taxon>
        <taxon>Magnoliopsida</taxon>
        <taxon>eudicotyledons</taxon>
        <taxon>Gunneridae</taxon>
        <taxon>Pentapetalae</taxon>
        <taxon>asterids</taxon>
        <taxon>campanulids</taxon>
        <taxon>Asterales</taxon>
        <taxon>Asteraceae</taxon>
        <taxon>Asteroideae</taxon>
        <taxon>Anthemideae</taxon>
        <taxon>Anthemidinae</taxon>
        <taxon>Tanacetum</taxon>
    </lineage>
</organism>
<sequence length="630" mass="70867">EVILNGDSPAPIRVIEGVVQPVDPATAEYLPTKWRTHTLIWRNKTDLEEQSLDDLFNSLKIYKAEVKSYSSARTSIQNIAFVSSQNTGSTNEPVSAVASVSATIVKIHVSALPNVDTLSNAIIFSFFASQSNSLQLDNDSLKQIDADDLEEIDLKWQMAMLTSFQAEEEPTNYALLAFTSSSSSRLESVEARLLVYQQHEIVFEEDIKLLKHDVQLRDNALVILRQKIKKAKQERDELQLKLEKFQTSSKNLSQLLASQTNDKTRLGYNNQVFPSSMFDCDEMFNSETDECLPASPIYDRYHSGEGYHAIPSPYIGTFMPPKPDLVFPDAPNVNETIHTAFNVELSLTKPEKDMSHTHMPSAPIIKDWVSDSKDDSEAALSQNVPSFVQPYEQVKIPKPFVKPIENSIPDANTKTDIPKPQTYKTSKTRKACFVFTTAVPQPHVTSPRPTKTIITKPVSPPRRTINRRSSPQASNFPSKVTAAKTPKDKGFIYSGCSRHMIRNMSYMSDFEEINGGYVAFGGNPKGGKITRKDTECIVLSPEFKPFDENQVLLRVPRENNMYNVDLKNIVPSRDLTCLFAKVTLDESNLWHRRLGHINFKTMNKLVKGNLVRGLPSKVLENNHTCVAHKK</sequence>
<evidence type="ECO:0000313" key="4">
    <source>
        <dbReference type="EMBL" id="GEX35497.1"/>
    </source>
</evidence>
<proteinExistence type="predicted"/>
<dbReference type="InterPro" id="IPR025724">
    <property type="entry name" value="GAG-pre-integrase_dom"/>
</dbReference>
<evidence type="ECO:0000256" key="2">
    <source>
        <dbReference type="SAM" id="MobiDB-lite"/>
    </source>
</evidence>
<dbReference type="AlphaFoldDB" id="A0A699H307"/>
<evidence type="ECO:0000256" key="1">
    <source>
        <dbReference type="SAM" id="Coils"/>
    </source>
</evidence>
<feature type="compositionally biased region" description="Polar residues" evidence="2">
    <location>
        <begin position="467"/>
        <end position="478"/>
    </location>
</feature>
<protein>
    <recommendedName>
        <fullName evidence="3">GAG-pre-integrase domain-containing protein</fullName>
    </recommendedName>
</protein>
<keyword evidence="1" id="KW-0175">Coiled coil</keyword>
<reference evidence="4" key="1">
    <citation type="journal article" date="2019" name="Sci. Rep.">
        <title>Draft genome of Tanacetum cinerariifolium, the natural source of mosquito coil.</title>
        <authorList>
            <person name="Yamashiro T."/>
            <person name="Shiraishi A."/>
            <person name="Satake H."/>
            <person name="Nakayama K."/>
        </authorList>
    </citation>
    <scope>NUCLEOTIDE SEQUENCE</scope>
</reference>
<feature type="non-terminal residue" evidence="4">
    <location>
        <position position="1"/>
    </location>
</feature>
<comment type="caution">
    <text evidence="4">The sequence shown here is derived from an EMBL/GenBank/DDBJ whole genome shotgun (WGS) entry which is preliminary data.</text>
</comment>
<feature type="compositionally biased region" description="Polar residues" evidence="2">
    <location>
        <begin position="443"/>
        <end position="453"/>
    </location>
</feature>
<name>A0A699H307_TANCI</name>
<gene>
    <name evidence="4" type="ORF">Tci_307472</name>
</gene>
<dbReference type="Pfam" id="PF13976">
    <property type="entry name" value="gag_pre-integrs"/>
    <property type="match status" value="1"/>
</dbReference>
<feature type="coiled-coil region" evidence="1">
    <location>
        <begin position="221"/>
        <end position="255"/>
    </location>
</feature>